<gene>
    <name evidence="3" type="ORF">LY79DRAFT_347237</name>
</gene>
<evidence type="ECO:0000256" key="1">
    <source>
        <dbReference type="SAM" id="MobiDB-lite"/>
    </source>
</evidence>
<evidence type="ECO:0000313" key="4">
    <source>
        <dbReference type="Proteomes" id="UP001230504"/>
    </source>
</evidence>
<dbReference type="RefSeq" id="XP_060410358.1">
    <property type="nucleotide sequence ID" value="XM_060552622.1"/>
</dbReference>
<name>A0AAD8PS26_9PEZI</name>
<evidence type="ECO:0000313" key="3">
    <source>
        <dbReference type="EMBL" id="KAK1579207.1"/>
    </source>
</evidence>
<feature type="transmembrane region" description="Helical" evidence="2">
    <location>
        <begin position="12"/>
        <end position="43"/>
    </location>
</feature>
<organism evidence="3 4">
    <name type="scientific">Colletotrichum navitas</name>
    <dbReference type="NCBI Taxonomy" id="681940"/>
    <lineage>
        <taxon>Eukaryota</taxon>
        <taxon>Fungi</taxon>
        <taxon>Dikarya</taxon>
        <taxon>Ascomycota</taxon>
        <taxon>Pezizomycotina</taxon>
        <taxon>Sordariomycetes</taxon>
        <taxon>Hypocreomycetidae</taxon>
        <taxon>Glomerellales</taxon>
        <taxon>Glomerellaceae</taxon>
        <taxon>Colletotrichum</taxon>
        <taxon>Colletotrichum graminicola species complex</taxon>
    </lineage>
</organism>
<accession>A0AAD8PS26</accession>
<reference evidence="3" key="1">
    <citation type="submission" date="2021-06" db="EMBL/GenBank/DDBJ databases">
        <title>Comparative genomics, transcriptomics and evolutionary studies reveal genomic signatures of adaptation to plant cell wall in hemibiotrophic fungi.</title>
        <authorList>
            <consortium name="DOE Joint Genome Institute"/>
            <person name="Baroncelli R."/>
            <person name="Diaz J.F."/>
            <person name="Benocci T."/>
            <person name="Peng M."/>
            <person name="Battaglia E."/>
            <person name="Haridas S."/>
            <person name="Andreopoulos W."/>
            <person name="Labutti K."/>
            <person name="Pangilinan J."/>
            <person name="Floch G.L."/>
            <person name="Makela M.R."/>
            <person name="Henrissat B."/>
            <person name="Grigoriev I.V."/>
            <person name="Crouch J.A."/>
            <person name="De Vries R.P."/>
            <person name="Sukno S.A."/>
            <person name="Thon M.R."/>
        </authorList>
    </citation>
    <scope>NUCLEOTIDE SEQUENCE</scope>
    <source>
        <strain evidence="3">CBS 125086</strain>
    </source>
</reference>
<proteinExistence type="predicted"/>
<dbReference type="Proteomes" id="UP001230504">
    <property type="component" value="Unassembled WGS sequence"/>
</dbReference>
<comment type="caution">
    <text evidence="3">The sequence shown here is derived from an EMBL/GenBank/DDBJ whole genome shotgun (WGS) entry which is preliminary data.</text>
</comment>
<protein>
    <submittedName>
        <fullName evidence="3">Uncharacterized protein</fullName>
    </submittedName>
</protein>
<dbReference type="EMBL" id="JAHLJV010000069">
    <property type="protein sequence ID" value="KAK1579207.1"/>
    <property type="molecule type" value="Genomic_DNA"/>
</dbReference>
<keyword evidence="4" id="KW-1185">Reference proteome</keyword>
<keyword evidence="2" id="KW-0812">Transmembrane</keyword>
<feature type="compositionally biased region" description="Basic residues" evidence="1">
    <location>
        <begin position="60"/>
        <end position="76"/>
    </location>
</feature>
<evidence type="ECO:0000256" key="2">
    <source>
        <dbReference type="SAM" id="Phobius"/>
    </source>
</evidence>
<dbReference type="GeneID" id="85436862"/>
<keyword evidence="2" id="KW-1133">Transmembrane helix</keyword>
<sequence>MSGSYGGMTDVPAIMALLIFLSFYLSLSLSLSFSLSLCLSLCLREFLVSSLPPAGSTATKRSRYPGHSLGKFHHPPASRTEVPFPTSSTAKPSQIRALPCWHPIPTIGARLSPVLSSWTWLPVQTELSP</sequence>
<dbReference type="AlphaFoldDB" id="A0AAD8PS26"/>
<feature type="region of interest" description="Disordered" evidence="1">
    <location>
        <begin position="54"/>
        <end position="90"/>
    </location>
</feature>
<keyword evidence="2" id="KW-0472">Membrane</keyword>